<dbReference type="KEGG" id="sla:SERLADRAFT_464751"/>
<sequence>MPSLEIVPEFPPSGGFTSAVKSSCSLLRQRANISIEPESIRRLLFSPAFLTSFRRVSKSHGLVFPLNFPSILSELNFLSIVCLLNFASGYRVPLHLQTGRGAWDNIRAFSFSLYLTSSTGEGDLLSARGMQNIGEQKVAELMGVNVHVERPHDEIPGVTVGELRGPIYDLVKLVSATLTETGQVLQENGYTDLGSFVLEALKDGEVSQRVNGTGAGLNTTLEKLVRAIPAFRDMAVVDGQPVYCFKKALLLIYAVTIRFGAGRSPTLPIPDISQTPIFTDNVIPSMLVHLGVVDLSNASHALSSIFPEANSAEKLNALLGEAPTKDASEVKLPPIEGPILIPDQAYILRAAAVDACELIVQYARSLDPTFLTSYQGKDLSWIKDIKVPDLNTWLWAGAKDRTDYRELERFVLRDTAFF</sequence>
<evidence type="ECO:0000313" key="2">
    <source>
        <dbReference type="EMBL" id="EGO25096.1"/>
    </source>
</evidence>
<proteinExistence type="inferred from homology"/>
<dbReference type="GO" id="GO:0016787">
    <property type="term" value="F:hydrolase activity"/>
    <property type="evidence" value="ECO:0007669"/>
    <property type="project" value="UniProtKB-KW"/>
</dbReference>
<dbReference type="RefSeq" id="XP_007317218.1">
    <property type="nucleotide sequence ID" value="XM_007317156.1"/>
</dbReference>
<evidence type="ECO:0000256" key="1">
    <source>
        <dbReference type="RuleBase" id="RU365002"/>
    </source>
</evidence>
<dbReference type="EMBL" id="GL945433">
    <property type="protein sequence ID" value="EGO25096.1"/>
    <property type="molecule type" value="Genomic_DNA"/>
</dbReference>
<dbReference type="GO" id="GO:0006400">
    <property type="term" value="P:tRNA modification"/>
    <property type="evidence" value="ECO:0007669"/>
    <property type="project" value="TreeGrafter"/>
</dbReference>
<dbReference type="InterPro" id="IPR019438">
    <property type="entry name" value="Q_salvage"/>
</dbReference>
<dbReference type="Proteomes" id="UP000008064">
    <property type="component" value="Unassembled WGS sequence"/>
</dbReference>
<accession>F8NTW8</accession>
<keyword evidence="1" id="KW-0378">Hydrolase</keyword>
<dbReference type="EC" id="3.2.2.-" evidence="1"/>
<dbReference type="GeneID" id="18818793"/>
<comment type="function">
    <text evidence="1">Catalyzes the hydrolysis of queuosine 5'-phosphate, releasing the nucleobase queuine (q). Is required for salvage of queuine from exogenous queuosine (Q) that is imported and then converted to queuosine 5'-phosphate intracellularly.</text>
</comment>
<dbReference type="PANTHER" id="PTHR21314">
    <property type="entry name" value="QUEUOSINE 5'-PHOSPHATE N-GLYCOSYLASE_HYDROLASE-RELATED"/>
    <property type="match status" value="1"/>
</dbReference>
<comment type="similarity">
    <text evidence="1">Belongs to the QNG1 protein family.</text>
</comment>
<dbReference type="OrthoDB" id="416777at2759"/>
<comment type="catalytic activity">
    <reaction evidence="1">
        <text>queuosine 5'-phosphate + H2O = queuine + D-ribose 5-phosphate</text>
        <dbReference type="Rhea" id="RHEA:75387"/>
        <dbReference type="ChEBI" id="CHEBI:15377"/>
        <dbReference type="ChEBI" id="CHEBI:17433"/>
        <dbReference type="ChEBI" id="CHEBI:78346"/>
        <dbReference type="ChEBI" id="CHEBI:194371"/>
    </reaction>
    <physiologicalReaction direction="left-to-right" evidence="1">
        <dbReference type="Rhea" id="RHEA:75388"/>
    </physiologicalReaction>
</comment>
<dbReference type="PANTHER" id="PTHR21314:SF1">
    <property type="entry name" value="QUEUOSINE SALVAGE PROTEIN"/>
    <property type="match status" value="1"/>
</dbReference>
<gene>
    <name evidence="2" type="ORF">SERLADRAFT_464751</name>
</gene>
<name>F8NTW8_SERL9</name>
<protein>
    <recommendedName>
        <fullName evidence="1">Queuosine 5'-phosphate N-glycosylase/hydrolase</fullName>
        <ecNumber evidence="1">3.2.2.-</ecNumber>
    </recommendedName>
    <alternativeName>
        <fullName evidence="1">Queuosine-nucleotide N-glycosylase/hydrolase</fullName>
    </alternativeName>
</protein>
<organism evidence="3">
    <name type="scientific">Serpula lacrymans var. lacrymans (strain S7.9)</name>
    <name type="common">Dry rot fungus</name>
    <dbReference type="NCBI Taxonomy" id="578457"/>
    <lineage>
        <taxon>Eukaryota</taxon>
        <taxon>Fungi</taxon>
        <taxon>Dikarya</taxon>
        <taxon>Basidiomycota</taxon>
        <taxon>Agaricomycotina</taxon>
        <taxon>Agaricomycetes</taxon>
        <taxon>Agaricomycetidae</taxon>
        <taxon>Boletales</taxon>
        <taxon>Coniophorineae</taxon>
        <taxon>Serpulaceae</taxon>
        <taxon>Serpula</taxon>
    </lineage>
</organism>
<dbReference type="AlphaFoldDB" id="F8NTW8"/>
<dbReference type="Pfam" id="PF10343">
    <property type="entry name" value="Q_salvage"/>
    <property type="match status" value="1"/>
</dbReference>
<dbReference type="HOGENOM" id="CLU_053189_0_0_1"/>
<evidence type="ECO:0000313" key="3">
    <source>
        <dbReference type="Proteomes" id="UP000008064"/>
    </source>
</evidence>
<reference evidence="3" key="1">
    <citation type="journal article" date="2011" name="Science">
        <title>The plant cell wall-decomposing machinery underlies the functional diversity of forest fungi.</title>
        <authorList>
            <person name="Eastwood D.C."/>
            <person name="Floudas D."/>
            <person name="Binder M."/>
            <person name="Majcherczyk A."/>
            <person name="Schneider P."/>
            <person name="Aerts A."/>
            <person name="Asiegbu F.O."/>
            <person name="Baker S.E."/>
            <person name="Barry K."/>
            <person name="Bendiksby M."/>
            <person name="Blumentritt M."/>
            <person name="Coutinho P.M."/>
            <person name="Cullen D."/>
            <person name="de Vries R.P."/>
            <person name="Gathman A."/>
            <person name="Goodell B."/>
            <person name="Henrissat B."/>
            <person name="Ihrmark K."/>
            <person name="Kauserud H."/>
            <person name="Kohler A."/>
            <person name="LaButti K."/>
            <person name="Lapidus A."/>
            <person name="Lavin J.L."/>
            <person name="Lee Y.-H."/>
            <person name="Lindquist E."/>
            <person name="Lilly W."/>
            <person name="Lucas S."/>
            <person name="Morin E."/>
            <person name="Murat C."/>
            <person name="Oguiza J.A."/>
            <person name="Park J."/>
            <person name="Pisabarro A.G."/>
            <person name="Riley R."/>
            <person name="Rosling A."/>
            <person name="Salamov A."/>
            <person name="Schmidt O."/>
            <person name="Schmutz J."/>
            <person name="Skrede I."/>
            <person name="Stenlid J."/>
            <person name="Wiebenga A."/>
            <person name="Xie X."/>
            <person name="Kuees U."/>
            <person name="Hibbett D.S."/>
            <person name="Hoffmeister D."/>
            <person name="Hoegberg N."/>
            <person name="Martin F."/>
            <person name="Grigoriev I.V."/>
            <person name="Watkinson S.C."/>
        </authorList>
    </citation>
    <scope>NUCLEOTIDE SEQUENCE [LARGE SCALE GENOMIC DNA]</scope>
    <source>
        <strain evidence="3">S7.9</strain>
    </source>
</reference>